<feature type="domain" description="Secretion system C-terminal sorting" evidence="10">
    <location>
        <begin position="489"/>
        <end position="564"/>
    </location>
</feature>
<keyword evidence="6" id="KW-0378">Hydrolase</keyword>
<evidence type="ECO:0000256" key="5">
    <source>
        <dbReference type="ARBA" id="ARBA00022722"/>
    </source>
</evidence>
<evidence type="ECO:0000259" key="11">
    <source>
        <dbReference type="Pfam" id="PF22544"/>
    </source>
</evidence>
<sequence length="567" mass="64102">MRFLISIIFIAFLGLQNLTAQSDWQMVTVSDTVVDFGSVTAYQQHEQILTIHNNSDQVVQVLSADFEENVFSTDLNPVPLSPQSDMNFSITFESDQNVNYTDFLHIELDHGIHPIIIETSAQANYEESYYNATQNKWGSDLKSALHNIIKGHTQYSYSDLWDILSDTDEDPANPNNVILIYTGWSYPKSNHGGNADQWNREHVWAKSHGDFGTTPPAGSDVHHIRPCDVSVNSKRGNLDFDNGGSLYTDPDGVTNCYYDGDSWEPRDEDKGDVARMMYYMVVRYEGEEGYDLELVDYTPSTTSSDPVFGKKSTLYDWHWIDTVDSWERSRNDRIYNNWQHNRNPFIDHPEFVDRLPSISGLPVPSDPELVVSPLQVTMDTVGINTPASYYLAIINTGVQDLEVSNIQSTNPQFTVDQSNMLLSPENYAYLTVHFTGSGVVGNYSTEIQLTTNDPDEGFIQVPITIHVQETASFVDLKNFPKTFLLQQNFPNPFNPQTTIKYVLNQNTMVKLTVFDASGKIIANLVNKKQKAGVHKVHFNADGLASGIYYYQIIAGRKRAVKKMVLMK</sequence>
<evidence type="ECO:0000256" key="8">
    <source>
        <dbReference type="ARBA" id="ARBA00023273"/>
    </source>
</evidence>
<dbReference type="AlphaFoldDB" id="A0A7V5LJY3"/>
<dbReference type="Gene3D" id="2.60.40.4070">
    <property type="match status" value="1"/>
</dbReference>
<evidence type="ECO:0000256" key="9">
    <source>
        <dbReference type="SAM" id="SignalP"/>
    </source>
</evidence>
<keyword evidence="7" id="KW-0969">Cilium</keyword>
<dbReference type="Pfam" id="PF22544">
    <property type="entry name" value="HYDIN_VesB_CFA65-like_Ig"/>
    <property type="match status" value="1"/>
</dbReference>
<evidence type="ECO:0000256" key="4">
    <source>
        <dbReference type="ARBA" id="ARBA00022490"/>
    </source>
</evidence>
<reference evidence="12" key="1">
    <citation type="journal article" date="2020" name="mSystems">
        <title>Genome- and Community-Level Interaction Insights into Carbon Utilization and Element Cycling Functions of Hydrothermarchaeota in Hydrothermal Sediment.</title>
        <authorList>
            <person name="Zhou Z."/>
            <person name="Liu Y."/>
            <person name="Xu W."/>
            <person name="Pan J."/>
            <person name="Luo Z.H."/>
            <person name="Li M."/>
        </authorList>
    </citation>
    <scope>NUCLEOTIDE SEQUENCE [LARGE SCALE GENOMIC DNA]</scope>
    <source>
        <strain evidence="12">HyVt-76</strain>
    </source>
</reference>
<accession>A0A7V5LJY3</accession>
<proteinExistence type="inferred from homology"/>
<dbReference type="PANTHER" id="PTHR33607">
    <property type="entry name" value="ENDONUCLEASE-1"/>
    <property type="match status" value="1"/>
</dbReference>
<keyword evidence="8" id="KW-0966">Cell projection</keyword>
<evidence type="ECO:0000313" key="12">
    <source>
        <dbReference type="EMBL" id="HHE55991.1"/>
    </source>
</evidence>
<comment type="subcellular location">
    <subcellularLocation>
        <location evidence="1">Cell projection</location>
        <location evidence="1">Cilium</location>
    </subcellularLocation>
    <subcellularLocation>
        <location evidence="2">Cytoplasm</location>
    </subcellularLocation>
</comment>
<evidence type="ECO:0000259" key="10">
    <source>
        <dbReference type="Pfam" id="PF18962"/>
    </source>
</evidence>
<keyword evidence="5" id="KW-0540">Nuclease</keyword>
<organism evidence="12">
    <name type="scientific">Caldithrix abyssi</name>
    <dbReference type="NCBI Taxonomy" id="187145"/>
    <lineage>
        <taxon>Bacteria</taxon>
        <taxon>Pseudomonadati</taxon>
        <taxon>Calditrichota</taxon>
        <taxon>Calditrichia</taxon>
        <taxon>Calditrichales</taxon>
        <taxon>Calditrichaceae</taxon>
        <taxon>Caldithrix</taxon>
    </lineage>
</organism>
<gene>
    <name evidence="12" type="ORF">ENL21_09430</name>
</gene>
<dbReference type="Proteomes" id="UP000886111">
    <property type="component" value="Unassembled WGS sequence"/>
</dbReference>
<dbReference type="Pfam" id="PF04231">
    <property type="entry name" value="Endonuclease_1"/>
    <property type="match status" value="1"/>
</dbReference>
<dbReference type="NCBIfam" id="TIGR04183">
    <property type="entry name" value="Por_Secre_tail"/>
    <property type="match status" value="1"/>
</dbReference>
<dbReference type="GO" id="GO:0016787">
    <property type="term" value="F:hydrolase activity"/>
    <property type="evidence" value="ECO:0007669"/>
    <property type="project" value="UniProtKB-KW"/>
</dbReference>
<evidence type="ECO:0000256" key="2">
    <source>
        <dbReference type="ARBA" id="ARBA00004496"/>
    </source>
</evidence>
<dbReference type="InterPro" id="IPR053879">
    <property type="entry name" value="HYDIN_VesB_CFA65-like_Ig"/>
</dbReference>
<keyword evidence="9" id="KW-0732">Signal</keyword>
<dbReference type="SUPFAM" id="SSF54060">
    <property type="entry name" value="His-Me finger endonucleases"/>
    <property type="match status" value="1"/>
</dbReference>
<name>A0A7V5LJY3_CALAY</name>
<evidence type="ECO:0000256" key="7">
    <source>
        <dbReference type="ARBA" id="ARBA00023069"/>
    </source>
</evidence>
<dbReference type="GO" id="GO:0004518">
    <property type="term" value="F:nuclease activity"/>
    <property type="evidence" value="ECO:0007669"/>
    <property type="project" value="UniProtKB-KW"/>
</dbReference>
<evidence type="ECO:0000256" key="6">
    <source>
        <dbReference type="ARBA" id="ARBA00022801"/>
    </source>
</evidence>
<evidence type="ECO:0000256" key="1">
    <source>
        <dbReference type="ARBA" id="ARBA00004138"/>
    </source>
</evidence>
<feature type="signal peptide" evidence="9">
    <location>
        <begin position="1"/>
        <end position="22"/>
    </location>
</feature>
<dbReference type="InterPro" id="IPR013783">
    <property type="entry name" value="Ig-like_fold"/>
</dbReference>
<dbReference type="InterPro" id="IPR026444">
    <property type="entry name" value="Secre_tail"/>
</dbReference>
<protein>
    <submittedName>
        <fullName evidence="12">T9SS type A sorting domain-containing protein</fullName>
    </submittedName>
</protein>
<dbReference type="PANTHER" id="PTHR33607:SF2">
    <property type="entry name" value="ENDONUCLEASE-1"/>
    <property type="match status" value="1"/>
</dbReference>
<dbReference type="GO" id="GO:0005737">
    <property type="term" value="C:cytoplasm"/>
    <property type="evidence" value="ECO:0007669"/>
    <property type="project" value="UniProtKB-SubCell"/>
</dbReference>
<dbReference type="EMBL" id="DRTD01000704">
    <property type="protein sequence ID" value="HHE55991.1"/>
    <property type="molecule type" value="Genomic_DNA"/>
</dbReference>
<comment type="caution">
    <text evidence="12">The sequence shown here is derived from an EMBL/GenBank/DDBJ whole genome shotgun (WGS) entry which is preliminary data.</text>
</comment>
<evidence type="ECO:0000256" key="3">
    <source>
        <dbReference type="ARBA" id="ARBA00006429"/>
    </source>
</evidence>
<feature type="chain" id="PRO_5031064454" evidence="9">
    <location>
        <begin position="23"/>
        <end position="567"/>
    </location>
</feature>
<feature type="domain" description="HYDIN/VesB/CFA65-like Ig-like" evidence="11">
    <location>
        <begin position="369"/>
        <end position="460"/>
    </location>
</feature>
<dbReference type="InterPro" id="IPR007346">
    <property type="entry name" value="Endonuclease-I"/>
</dbReference>
<keyword evidence="4" id="KW-0963">Cytoplasm</keyword>
<comment type="similarity">
    <text evidence="3">Belongs to the EndA/NucM nuclease family.</text>
</comment>
<dbReference type="InterPro" id="IPR044925">
    <property type="entry name" value="His-Me_finger_sf"/>
</dbReference>
<dbReference type="Gene3D" id="2.60.40.10">
    <property type="entry name" value="Immunoglobulins"/>
    <property type="match status" value="2"/>
</dbReference>
<dbReference type="Pfam" id="PF18962">
    <property type="entry name" value="Por_Secre_tail"/>
    <property type="match status" value="1"/>
</dbReference>